<dbReference type="RefSeq" id="WP_146065127.1">
    <property type="nucleotide sequence ID" value="NZ_PRDS01000003.1"/>
</dbReference>
<proteinExistence type="predicted"/>
<keyword evidence="3" id="KW-0998">Cell outer membrane</keyword>
<feature type="region of interest" description="Disordered" evidence="5">
    <location>
        <begin position="611"/>
        <end position="646"/>
    </location>
</feature>
<dbReference type="PROSITE" id="PS51123">
    <property type="entry name" value="OMPA_2"/>
    <property type="match status" value="1"/>
</dbReference>
<dbReference type="PANTHER" id="PTHR30329">
    <property type="entry name" value="STATOR ELEMENT OF FLAGELLAR MOTOR COMPLEX"/>
    <property type="match status" value="1"/>
</dbReference>
<dbReference type="PANTHER" id="PTHR30329:SF21">
    <property type="entry name" value="LIPOPROTEIN YIAD-RELATED"/>
    <property type="match status" value="1"/>
</dbReference>
<dbReference type="InterPro" id="IPR050330">
    <property type="entry name" value="Bact_OuterMem_StrucFunc"/>
</dbReference>
<dbReference type="AlphaFoldDB" id="A0A2S5JHP6"/>
<accession>A0A2S5JHP6</accession>
<dbReference type="PRINTS" id="PR01021">
    <property type="entry name" value="OMPADOMAIN"/>
</dbReference>
<keyword evidence="8" id="KW-1185">Reference proteome</keyword>
<evidence type="ECO:0000313" key="7">
    <source>
        <dbReference type="EMBL" id="PPB81066.1"/>
    </source>
</evidence>
<dbReference type="InterPro" id="IPR006664">
    <property type="entry name" value="OMP_bac"/>
</dbReference>
<comment type="caution">
    <text evidence="7">The sequence shown here is derived from an EMBL/GenBank/DDBJ whole genome shotgun (WGS) entry which is preliminary data.</text>
</comment>
<evidence type="ECO:0000256" key="2">
    <source>
        <dbReference type="ARBA" id="ARBA00023136"/>
    </source>
</evidence>
<dbReference type="CDD" id="cd07185">
    <property type="entry name" value="OmpA_C-like"/>
    <property type="match status" value="1"/>
</dbReference>
<keyword evidence="2 4" id="KW-0472">Membrane</keyword>
<dbReference type="Gene3D" id="3.40.1520.20">
    <property type="match status" value="3"/>
</dbReference>
<organism evidence="7 8">
    <name type="scientific">Albidovulum inexpectatum</name>
    <dbReference type="NCBI Taxonomy" id="196587"/>
    <lineage>
        <taxon>Bacteria</taxon>
        <taxon>Pseudomonadati</taxon>
        <taxon>Pseudomonadota</taxon>
        <taxon>Alphaproteobacteria</taxon>
        <taxon>Rhodobacterales</taxon>
        <taxon>Paracoccaceae</taxon>
        <taxon>Albidovulum</taxon>
    </lineage>
</organism>
<dbReference type="OrthoDB" id="5525824at2"/>
<evidence type="ECO:0000259" key="6">
    <source>
        <dbReference type="PROSITE" id="PS51123"/>
    </source>
</evidence>
<name>A0A2S5JHP6_9RHOB</name>
<evidence type="ECO:0000256" key="3">
    <source>
        <dbReference type="ARBA" id="ARBA00023237"/>
    </source>
</evidence>
<dbReference type="Proteomes" id="UP000239736">
    <property type="component" value="Unassembled WGS sequence"/>
</dbReference>
<dbReference type="Pfam" id="PF00691">
    <property type="entry name" value="OmpA"/>
    <property type="match status" value="1"/>
</dbReference>
<dbReference type="Gene3D" id="3.30.1330.60">
    <property type="entry name" value="OmpA-like domain"/>
    <property type="match status" value="1"/>
</dbReference>
<reference evidence="7 8" key="1">
    <citation type="submission" date="2018-01" db="EMBL/GenBank/DDBJ databases">
        <title>Genomic Encyclopedia of Archaeal and Bacterial Type Strains, Phase II (KMG-II): from individual species to whole genera.</title>
        <authorList>
            <person name="Goeker M."/>
        </authorList>
    </citation>
    <scope>NUCLEOTIDE SEQUENCE [LARGE SCALE GENOMIC DNA]</scope>
    <source>
        <strain evidence="7 8">DSM 12048</strain>
    </source>
</reference>
<evidence type="ECO:0000256" key="5">
    <source>
        <dbReference type="SAM" id="MobiDB-lite"/>
    </source>
</evidence>
<dbReference type="SUPFAM" id="SSF103088">
    <property type="entry name" value="OmpA-like"/>
    <property type="match status" value="1"/>
</dbReference>
<evidence type="ECO:0000313" key="8">
    <source>
        <dbReference type="Proteomes" id="UP000239736"/>
    </source>
</evidence>
<dbReference type="GO" id="GO:0009279">
    <property type="term" value="C:cell outer membrane"/>
    <property type="evidence" value="ECO:0007669"/>
    <property type="project" value="UniProtKB-SubCell"/>
</dbReference>
<dbReference type="InterPro" id="IPR036737">
    <property type="entry name" value="OmpA-like_sf"/>
</dbReference>
<dbReference type="InterPro" id="IPR006665">
    <property type="entry name" value="OmpA-like"/>
</dbReference>
<evidence type="ECO:0000256" key="4">
    <source>
        <dbReference type="PROSITE-ProRule" id="PRU00473"/>
    </source>
</evidence>
<evidence type="ECO:0000256" key="1">
    <source>
        <dbReference type="ARBA" id="ARBA00004442"/>
    </source>
</evidence>
<dbReference type="EMBL" id="PRDS01000003">
    <property type="protein sequence ID" value="PPB81066.1"/>
    <property type="molecule type" value="Genomic_DNA"/>
</dbReference>
<feature type="domain" description="OmpA-like" evidence="6">
    <location>
        <begin position="495"/>
        <end position="612"/>
    </location>
</feature>
<comment type="subcellular location">
    <subcellularLocation>
        <location evidence="1">Cell outer membrane</location>
    </subcellularLocation>
</comment>
<gene>
    <name evidence="7" type="ORF">LV82_01105</name>
</gene>
<protein>
    <submittedName>
        <fullName evidence="7">OOP family OmpA-OmpF porin</fullName>
    </submittedName>
</protein>
<sequence>MPSAATSTGTMRRTLLTGIALAVGLIFSIGTSVWSVGVLETRSVAAVENALERNGLTWVHVDADGLQVQLSGTAPNEAARFRALSVAAGVIDSDRVVDLIDVQDRSGVVAPEFSLEILRNSDGISLIGLVPESFDQERLVSELSAAAKEDVVDLVETADYPPPEGWEKAVAFGAEALKKLPRSKISITAQEMTVTAISDSAAEKARIEAELARRKPAGLRLVMDISAPRPVIAPFTLRFVMDDKGARFDACAADSESARDRILAAASQAGAEGKLTCTIGLGVPTPEWADAVSMAIRALARLGSGSVTFSDTDVALIAGETVSQDDFDRVVGELESNLPEVFSLEATLTPRAEEQASTEGPREFVAVLDEDGRIELRGRVADDLAREAVESFARAEFGSDAVLMAARLDPEMPRGWTVRVLAALDALGEVDHGTARILPDRIEIAGVSGSQNASDEAARILTQRLGEGQKLTLDIRYDESLDPLKALPTPEECVARINAIMAESKITFEPGSAQITPEAGRTLDRIAEQLRSCADVRMEVGGHTDSQGREEMNQQLSQRRAEAVIAALLDRRVLTSNLTAVGYGEAQPIAPNDTEEGREANRRIEFRLLDTDIASDETGDKAAGEPRVAVKTPGPDTVRPKPRPNR</sequence>